<organism evidence="2 3">
    <name type="scientific">Scophthalmus maximus</name>
    <name type="common">Turbot</name>
    <name type="synonym">Psetta maxima</name>
    <dbReference type="NCBI Taxonomy" id="52904"/>
    <lineage>
        <taxon>Eukaryota</taxon>
        <taxon>Metazoa</taxon>
        <taxon>Chordata</taxon>
        <taxon>Craniata</taxon>
        <taxon>Vertebrata</taxon>
        <taxon>Euteleostomi</taxon>
        <taxon>Actinopterygii</taxon>
        <taxon>Neopterygii</taxon>
        <taxon>Teleostei</taxon>
        <taxon>Neoteleostei</taxon>
        <taxon>Acanthomorphata</taxon>
        <taxon>Carangaria</taxon>
        <taxon>Pleuronectiformes</taxon>
        <taxon>Pleuronectoidei</taxon>
        <taxon>Scophthalmidae</taxon>
        <taxon>Scophthalmus</taxon>
    </lineage>
</organism>
<reference evidence="2 3" key="1">
    <citation type="submission" date="2019-06" db="EMBL/GenBank/DDBJ databases">
        <title>Draft genomes of female and male turbot (Scophthalmus maximus).</title>
        <authorList>
            <person name="Xu H."/>
            <person name="Xu X.-W."/>
            <person name="Shao C."/>
            <person name="Chen S."/>
        </authorList>
    </citation>
    <scope>NUCLEOTIDE SEQUENCE [LARGE SCALE GENOMIC DNA]</scope>
    <source>
        <strain evidence="2">Ysfricsl-2016a</strain>
        <tissue evidence="2">Blood</tissue>
    </source>
</reference>
<proteinExistence type="predicted"/>
<accession>A0A6A4TRE5</accession>
<feature type="region of interest" description="Disordered" evidence="1">
    <location>
        <begin position="153"/>
        <end position="176"/>
    </location>
</feature>
<evidence type="ECO:0000313" key="3">
    <source>
        <dbReference type="Proteomes" id="UP000438429"/>
    </source>
</evidence>
<feature type="compositionally biased region" description="Basic and acidic residues" evidence="1">
    <location>
        <begin position="164"/>
        <end position="176"/>
    </location>
</feature>
<protein>
    <submittedName>
        <fullName evidence="2">Uncharacterized protein</fullName>
    </submittedName>
</protein>
<evidence type="ECO:0000256" key="1">
    <source>
        <dbReference type="SAM" id="MobiDB-lite"/>
    </source>
</evidence>
<comment type="caution">
    <text evidence="2">The sequence shown here is derived from an EMBL/GenBank/DDBJ whole genome shotgun (WGS) entry which is preliminary data.</text>
</comment>
<dbReference type="EMBL" id="VEVO01000001">
    <property type="protein sequence ID" value="KAF0046938.1"/>
    <property type="molecule type" value="Genomic_DNA"/>
</dbReference>
<gene>
    <name evidence="2" type="ORF">F2P81_000571</name>
</gene>
<sequence>MRNDDTVQVSGVVRRVAEEVQTVAWPVIADLGREQTHANVSKWRISHGPETLEQMRSAKLRSAKLIALQQQETEKKKKKKRSAKLIAQQQQEKEKKKKLVPARTSQLLSAAVGYTALHFSSYYITTIPPLLPSDWTVLSAMLSSARTARALVPGGSGGMSEEELAPRDEGRSIVSW</sequence>
<dbReference type="Proteomes" id="UP000438429">
    <property type="component" value="Unassembled WGS sequence"/>
</dbReference>
<feature type="region of interest" description="Disordered" evidence="1">
    <location>
        <begin position="71"/>
        <end position="98"/>
    </location>
</feature>
<dbReference type="AlphaFoldDB" id="A0A6A4TRE5"/>
<name>A0A6A4TRE5_SCOMX</name>
<evidence type="ECO:0000313" key="2">
    <source>
        <dbReference type="EMBL" id="KAF0046938.1"/>
    </source>
</evidence>